<protein>
    <recommendedName>
        <fullName evidence="4">Carboxypeptidase regulatory-like domain-containing protein</fullName>
    </recommendedName>
</protein>
<evidence type="ECO:0000256" key="1">
    <source>
        <dbReference type="SAM" id="MobiDB-lite"/>
    </source>
</evidence>
<reference evidence="3" key="1">
    <citation type="submission" date="2020-05" db="EMBL/GenBank/DDBJ databases">
        <title>Frigoriglobus tundricola gen. nov., sp. nov., a psychrotolerant cellulolytic planctomycete of the family Gemmataceae with two divergent copies of 16S rRNA gene.</title>
        <authorList>
            <person name="Kulichevskaya I.S."/>
            <person name="Ivanova A.A."/>
            <person name="Naumoff D.G."/>
            <person name="Beletsky A.V."/>
            <person name="Rijpstra W.I.C."/>
            <person name="Sinninghe Damste J.S."/>
            <person name="Mardanov A.V."/>
            <person name="Ravin N.V."/>
            <person name="Dedysh S.N."/>
        </authorList>
    </citation>
    <scope>NUCLEOTIDE SEQUENCE [LARGE SCALE GENOMIC DNA]</scope>
    <source>
        <strain evidence="3">PL17</strain>
    </source>
</reference>
<organism evidence="2 3">
    <name type="scientific">Frigoriglobus tundricola</name>
    <dbReference type="NCBI Taxonomy" id="2774151"/>
    <lineage>
        <taxon>Bacteria</taxon>
        <taxon>Pseudomonadati</taxon>
        <taxon>Planctomycetota</taxon>
        <taxon>Planctomycetia</taxon>
        <taxon>Gemmatales</taxon>
        <taxon>Gemmataceae</taxon>
        <taxon>Frigoriglobus</taxon>
    </lineage>
</organism>
<feature type="region of interest" description="Disordered" evidence="1">
    <location>
        <begin position="116"/>
        <end position="138"/>
    </location>
</feature>
<evidence type="ECO:0008006" key="4">
    <source>
        <dbReference type="Google" id="ProtNLM"/>
    </source>
</evidence>
<evidence type="ECO:0000313" key="3">
    <source>
        <dbReference type="Proteomes" id="UP000503447"/>
    </source>
</evidence>
<dbReference type="KEGG" id="ftj:FTUN_5719"/>
<name>A0A6M5YW22_9BACT</name>
<dbReference type="AlphaFoldDB" id="A0A6M5YW22"/>
<proteinExistence type="predicted"/>
<keyword evidence="3" id="KW-1185">Reference proteome</keyword>
<gene>
    <name evidence="2" type="ORF">FTUN_5719</name>
</gene>
<accession>A0A6M5YW22</accession>
<dbReference type="Proteomes" id="UP000503447">
    <property type="component" value="Chromosome"/>
</dbReference>
<dbReference type="RefSeq" id="WP_171473378.1">
    <property type="nucleotide sequence ID" value="NZ_CP053452.2"/>
</dbReference>
<dbReference type="PROSITE" id="PS51257">
    <property type="entry name" value="PROKAR_LIPOPROTEIN"/>
    <property type="match status" value="1"/>
</dbReference>
<sequence length="138" mass="14566">MRRLYSGAVFSFVVIWSAGCTGEPKADVTGQVTYNGKPLAFGSVIMLKASGPGEPAVAEIQPDGTYTFRGIPVGETKIGVVSSDPNIKLDLRGDQKQLPPKADPKLWFPIPSKYAQPTSSGLSCNLSAGSNTHGIDLK</sequence>
<dbReference type="EMBL" id="CP053452">
    <property type="protein sequence ID" value="QJW98139.1"/>
    <property type="molecule type" value="Genomic_DNA"/>
</dbReference>
<evidence type="ECO:0000313" key="2">
    <source>
        <dbReference type="EMBL" id="QJW98139.1"/>
    </source>
</evidence>